<dbReference type="AlphaFoldDB" id="A0A385SLA9"/>
<dbReference type="PANTHER" id="PTHR35149:SF1">
    <property type="entry name" value="DUF5655 DOMAIN-CONTAINING PROTEIN"/>
    <property type="match status" value="1"/>
</dbReference>
<dbReference type="KEGG" id="chk:D4L85_16285"/>
<dbReference type="Pfam" id="PF03235">
    <property type="entry name" value="GmrSD_N"/>
    <property type="match status" value="1"/>
</dbReference>
<dbReference type="PANTHER" id="PTHR35149">
    <property type="entry name" value="SLL5132 PROTEIN"/>
    <property type="match status" value="1"/>
</dbReference>
<dbReference type="EMBL" id="CP032382">
    <property type="protein sequence ID" value="AYB32029.1"/>
    <property type="molecule type" value="Genomic_DNA"/>
</dbReference>
<gene>
    <name evidence="3" type="ORF">D4L85_16285</name>
</gene>
<organism evidence="3 4">
    <name type="scientific">Chryseolinea soli</name>
    <dbReference type="NCBI Taxonomy" id="2321403"/>
    <lineage>
        <taxon>Bacteria</taxon>
        <taxon>Pseudomonadati</taxon>
        <taxon>Bacteroidota</taxon>
        <taxon>Cytophagia</taxon>
        <taxon>Cytophagales</taxon>
        <taxon>Fulvivirgaceae</taxon>
        <taxon>Chryseolinea</taxon>
    </lineage>
</organism>
<feature type="domain" description="GmrSD restriction endonucleases C-terminal" evidence="2">
    <location>
        <begin position="475"/>
        <end position="606"/>
    </location>
</feature>
<evidence type="ECO:0000259" key="2">
    <source>
        <dbReference type="Pfam" id="PF07510"/>
    </source>
</evidence>
<dbReference type="Pfam" id="PF07510">
    <property type="entry name" value="GmrSD_C"/>
    <property type="match status" value="1"/>
</dbReference>
<accession>A0A385SLA9</accession>
<proteinExistence type="predicted"/>
<name>A0A385SLA9_9BACT</name>
<sequence length="641" mass="74544">MEVRLTSPYKLTKDMPAVDLFNVFAGRIFRIPDFQRGYAWEEKQLVELWDDIDELVLENNQYRKHYTGTLFLEKIEPQEDEKWLKGTQFYHVIDGQQRLTTICILLFELIKKAKVGYSEIKKDALTAKFIFETNLSGKSKIYKFSYEPTGKNSTFLSHTIFEDSSIISDVVMNLYTKNLLNAKTFFAIKLEKLLPQQLEAIFEKVTTSLQFDVREIDNDLNVQAVFETLNNRGKALSTLEKLKNRLIFLNEKLPDDRVDQNTLRDKINTAWGKIYTALAQNPISPLNEDEFLSAHLSLYRRSKESVFSEKVAEEKVFQMFCNRAHLFDRDQSGEKEQPVTSEKIEDYIIKLSEAAPFWYAIHNPDRPILEKILVLNNGKDLKVFVLSLLHTRNEESITRILDKVEKLLFRTRVIWLFDERTMASWGHDLYIGKQNLTALEAQMDELLGTPIHNGNLIDTMNILFTYERGAKGFHRWGGLKYFLFEYEDNLKKKAGEKNSKVSLSDYDSTTIEHIIPQSFQEFWSTEVNKFLLGADSSNHEMSIKILLNTLGNLTILRDGKNSSVGNKSWQDKRARFRTGSYNEIDIAEKDIWDHAEIVDRGIKMLEFMETKVHGLKLSSVEKMKLLFYHDYAINQNDGNPS</sequence>
<dbReference type="InterPro" id="IPR011089">
    <property type="entry name" value="GmrSD_C"/>
</dbReference>
<feature type="domain" description="GmrSD restriction endonucleases N-terminal" evidence="1">
    <location>
        <begin position="26"/>
        <end position="246"/>
    </location>
</feature>
<keyword evidence="4" id="KW-1185">Reference proteome</keyword>
<evidence type="ECO:0000259" key="1">
    <source>
        <dbReference type="Pfam" id="PF03235"/>
    </source>
</evidence>
<evidence type="ECO:0000313" key="4">
    <source>
        <dbReference type="Proteomes" id="UP000266183"/>
    </source>
</evidence>
<protein>
    <submittedName>
        <fullName evidence="3">DUF262 domain-containing protein</fullName>
    </submittedName>
</protein>
<dbReference type="Proteomes" id="UP000266183">
    <property type="component" value="Chromosome"/>
</dbReference>
<evidence type="ECO:0000313" key="3">
    <source>
        <dbReference type="EMBL" id="AYB32029.1"/>
    </source>
</evidence>
<dbReference type="InterPro" id="IPR004919">
    <property type="entry name" value="GmrSD_N"/>
</dbReference>
<reference evidence="4" key="1">
    <citation type="submission" date="2018-09" db="EMBL/GenBank/DDBJ databases">
        <title>Chryseolinea sp. KIS68-18 isolated from soil.</title>
        <authorList>
            <person name="Weon H.-Y."/>
            <person name="Kwon S.-W."/>
            <person name="Lee S.A."/>
        </authorList>
    </citation>
    <scope>NUCLEOTIDE SEQUENCE [LARGE SCALE GENOMIC DNA]</scope>
    <source>
        <strain evidence="4">KIS68-18</strain>
    </source>
</reference>